<dbReference type="STRING" id="983964.A0A2T4A4J1"/>
<gene>
    <name evidence="7" type="ORF">M431DRAFT_7469</name>
</gene>
<dbReference type="SUPFAM" id="SSF51905">
    <property type="entry name" value="FAD/NAD(P)-binding domain"/>
    <property type="match status" value="1"/>
</dbReference>
<dbReference type="EMBL" id="KZ679684">
    <property type="protein sequence ID" value="PTB51997.1"/>
    <property type="molecule type" value="Genomic_DNA"/>
</dbReference>
<evidence type="ECO:0000256" key="2">
    <source>
        <dbReference type="ARBA" id="ARBA00022630"/>
    </source>
</evidence>
<accession>A0A2T4A4J1</accession>
<feature type="domain" description="FAD-binding" evidence="6">
    <location>
        <begin position="2"/>
        <end position="174"/>
    </location>
</feature>
<dbReference type="GO" id="GO:0071949">
    <property type="term" value="F:FAD binding"/>
    <property type="evidence" value="ECO:0007669"/>
    <property type="project" value="InterPro"/>
</dbReference>
<dbReference type="Gene3D" id="3.50.50.60">
    <property type="entry name" value="FAD/NAD(P)-binding domain"/>
    <property type="match status" value="1"/>
</dbReference>
<dbReference type="AlphaFoldDB" id="A0A2T4A4J1"/>
<dbReference type="Pfam" id="PF01494">
    <property type="entry name" value="FAD_binding_3"/>
    <property type="match status" value="2"/>
</dbReference>
<dbReference type="GO" id="GO:0004497">
    <property type="term" value="F:monooxygenase activity"/>
    <property type="evidence" value="ECO:0007669"/>
    <property type="project" value="UniProtKB-KW"/>
</dbReference>
<keyword evidence="5" id="KW-0503">Monooxygenase</keyword>
<keyword evidence="3" id="KW-0274">FAD</keyword>
<sequence>MKVLIIGGGVGGLCLAHGLLKTGIEVQVFEQQLSNTENLAGYGIHINQDGRRALRTCLPLSSWTQLQTIFTPAGAQLYFRDTQLQLLAERDDAELSGKSIKETERCGIGRLELRDVLLEGLVNKSSPVVQWSKFFVRYDQLLDGQVRAHFSDGTFVDGDLLVGADGPNSTVRHQYLPDLKRLDLGVSAITGRYLLDEQRIENLPAEITDGSLNNIVPYGKGWMFSSAWKFRPADGNHSSEAEHYVVWAYVLPTEDIPQNANGLDGSKLRDHVLEVTKGWSPQLRNMLSDSDTSSIKYPSLLSMPTLSKWDPSNVTLLGDAIHNMTPMGGIGANTALQDAEVLSRHITDVAAGRLTITEAVGNYQDEMLVYANEALQLSRRNAENACNGGGIRRFIFRGLLRAAQASPVIMRATIGRTAVKE</sequence>
<reference evidence="7 8" key="1">
    <citation type="submission" date="2016-07" db="EMBL/GenBank/DDBJ databases">
        <title>Multiple horizontal gene transfer events from other fungi enriched the ability of initially mycotrophic Trichoderma (Ascomycota) to feed on dead plant biomass.</title>
        <authorList>
            <consortium name="DOE Joint Genome Institute"/>
            <person name="Aerts A."/>
            <person name="Atanasova L."/>
            <person name="Chenthamara K."/>
            <person name="Zhang J."/>
            <person name="Grujic M."/>
            <person name="Henrissat B."/>
            <person name="Kuo A."/>
            <person name="Salamov A."/>
            <person name="Lipzen A."/>
            <person name="Labutti K."/>
            <person name="Barry K."/>
            <person name="Miao Y."/>
            <person name="Rahimi M.J."/>
            <person name="Shen Q."/>
            <person name="Grigoriev I.V."/>
            <person name="Kubicek C.P."/>
            <person name="Druzhinina I.S."/>
        </authorList>
    </citation>
    <scope>NUCLEOTIDE SEQUENCE [LARGE SCALE GENOMIC DNA]</scope>
    <source>
        <strain evidence="7 8">CBS 226.95</strain>
    </source>
</reference>
<evidence type="ECO:0000256" key="1">
    <source>
        <dbReference type="ARBA" id="ARBA00001974"/>
    </source>
</evidence>
<dbReference type="PANTHER" id="PTHR47178">
    <property type="entry name" value="MONOOXYGENASE, FAD-BINDING"/>
    <property type="match status" value="1"/>
</dbReference>
<evidence type="ECO:0000256" key="4">
    <source>
        <dbReference type="ARBA" id="ARBA00023002"/>
    </source>
</evidence>
<keyword evidence="2" id="KW-0285">Flavoprotein</keyword>
<organism evidence="7 8">
    <name type="scientific">Trichoderma harzianum CBS 226.95</name>
    <dbReference type="NCBI Taxonomy" id="983964"/>
    <lineage>
        <taxon>Eukaryota</taxon>
        <taxon>Fungi</taxon>
        <taxon>Dikarya</taxon>
        <taxon>Ascomycota</taxon>
        <taxon>Pezizomycotina</taxon>
        <taxon>Sordariomycetes</taxon>
        <taxon>Hypocreomycetidae</taxon>
        <taxon>Hypocreales</taxon>
        <taxon>Hypocreaceae</taxon>
        <taxon>Trichoderma</taxon>
    </lineage>
</organism>
<name>A0A2T4A4J1_TRIHA</name>
<dbReference type="PRINTS" id="PR00420">
    <property type="entry name" value="RNGMNOXGNASE"/>
</dbReference>
<dbReference type="GeneID" id="36630837"/>
<feature type="domain" description="FAD-binding" evidence="6">
    <location>
        <begin position="307"/>
        <end position="353"/>
    </location>
</feature>
<proteinExistence type="predicted"/>
<protein>
    <recommendedName>
        <fullName evidence="6">FAD-binding domain-containing protein</fullName>
    </recommendedName>
</protein>
<evidence type="ECO:0000259" key="6">
    <source>
        <dbReference type="Pfam" id="PF01494"/>
    </source>
</evidence>
<keyword evidence="4" id="KW-0560">Oxidoreductase</keyword>
<evidence type="ECO:0000256" key="5">
    <source>
        <dbReference type="ARBA" id="ARBA00023033"/>
    </source>
</evidence>
<evidence type="ECO:0000313" key="8">
    <source>
        <dbReference type="Proteomes" id="UP000241690"/>
    </source>
</evidence>
<dbReference type="RefSeq" id="XP_024771674.1">
    <property type="nucleotide sequence ID" value="XM_024922254.1"/>
</dbReference>
<evidence type="ECO:0000256" key="3">
    <source>
        <dbReference type="ARBA" id="ARBA00022827"/>
    </source>
</evidence>
<comment type="cofactor">
    <cofactor evidence="1">
        <name>FAD</name>
        <dbReference type="ChEBI" id="CHEBI:57692"/>
    </cofactor>
</comment>
<dbReference type="InterPro" id="IPR002938">
    <property type="entry name" value="FAD-bd"/>
</dbReference>
<evidence type="ECO:0000313" key="7">
    <source>
        <dbReference type="EMBL" id="PTB51997.1"/>
    </source>
</evidence>
<keyword evidence="8" id="KW-1185">Reference proteome</keyword>
<dbReference type="Proteomes" id="UP000241690">
    <property type="component" value="Unassembled WGS sequence"/>
</dbReference>
<dbReference type="PANTHER" id="PTHR47178:SF5">
    <property type="entry name" value="FAD-BINDING DOMAIN-CONTAINING PROTEIN"/>
    <property type="match status" value="1"/>
</dbReference>
<dbReference type="InterPro" id="IPR036188">
    <property type="entry name" value="FAD/NAD-bd_sf"/>
</dbReference>